<sequence>MHTSAPLGTLSSLATAGHLAFKRKNILLSFISLNVSKFPCPFAMMTSALLNASINSLLTNLRGTPTILVPVDITFPSFSNPALFKSSTVASFIIGPSFPAMYTSAFEISLIFSIRIASK</sequence>
<dbReference type="EnsemblBacteria" id="BAA30688">
    <property type="protein sequence ID" value="BAA30688"/>
    <property type="gene ID" value="BAA30688"/>
</dbReference>
<proteinExistence type="predicted"/>
<gene>
    <name evidence="1" type="ordered locus">PH1576</name>
</gene>
<reference evidence="1 2" key="1">
    <citation type="journal article" date="1998" name="DNA Res.">
        <title>Complete sequence and gene organization of the genome of a hyper-thermophilic archaebacterium, Pyrococcus horikoshii OT3.</title>
        <authorList>
            <person name="Kawarabayasi Y."/>
            <person name="Sawada M."/>
            <person name="Horikawa H."/>
            <person name="Haikawa Y."/>
            <person name="Hino Y."/>
            <person name="Yamamoto S."/>
            <person name="Sekine M."/>
            <person name="Baba S."/>
            <person name="Kosugi H."/>
            <person name="Hosoyama A."/>
            <person name="Nagai Y."/>
            <person name="Sakai M."/>
            <person name="Ogura K."/>
            <person name="Otuka R."/>
            <person name="Nakazawa H."/>
            <person name="Takamiya M."/>
            <person name="Ohfuku Y."/>
            <person name="Funahashi T."/>
            <person name="Tanaka T."/>
            <person name="Kudoh Y."/>
            <person name="Yamazaki J."/>
            <person name="Kushida N."/>
            <person name="Oguchi A."/>
            <person name="Aoki K."/>
            <person name="Nakamura Y."/>
            <person name="Robb T.F."/>
            <person name="Horikoshi K."/>
            <person name="Masuchi Y."/>
            <person name="Shizuya H."/>
            <person name="Kikuchi H."/>
        </authorList>
    </citation>
    <scope>NUCLEOTIDE SEQUENCE [LARGE SCALE GENOMIC DNA]</scope>
    <source>
        <strain evidence="2">ATCC 700860 / DSM 12428 / JCM 9974 / NBRC 100139 / OT-3</strain>
    </source>
</reference>
<organism evidence="1 2">
    <name type="scientific">Pyrococcus horikoshii (strain ATCC 700860 / DSM 12428 / JCM 9974 / NBRC 100139 / OT-3)</name>
    <dbReference type="NCBI Taxonomy" id="70601"/>
    <lineage>
        <taxon>Archaea</taxon>
        <taxon>Methanobacteriati</taxon>
        <taxon>Methanobacteriota</taxon>
        <taxon>Thermococci</taxon>
        <taxon>Thermococcales</taxon>
        <taxon>Thermococcaceae</taxon>
        <taxon>Pyrococcus</taxon>
    </lineage>
</organism>
<keyword evidence="2" id="KW-1185">Reference proteome</keyword>
<dbReference type="KEGG" id="pho:PH1576"/>
<dbReference type="PIR" id="H71035">
    <property type="entry name" value="H71035"/>
</dbReference>
<evidence type="ECO:0000313" key="1">
    <source>
        <dbReference type="EMBL" id="BAA30688.1"/>
    </source>
</evidence>
<name>O59273_PYRHO</name>
<protein>
    <submittedName>
        <fullName evidence="1">Uncharacterized protein</fullName>
    </submittedName>
</protein>
<dbReference type="EMBL" id="BA000001">
    <property type="protein sequence ID" value="BAA30688.1"/>
    <property type="molecule type" value="Genomic_DNA"/>
</dbReference>
<accession>O59273</accession>
<dbReference type="AlphaFoldDB" id="O59273"/>
<evidence type="ECO:0000313" key="2">
    <source>
        <dbReference type="Proteomes" id="UP000000752"/>
    </source>
</evidence>
<dbReference type="Proteomes" id="UP000000752">
    <property type="component" value="Chromosome"/>
</dbReference>